<evidence type="ECO:0000256" key="1">
    <source>
        <dbReference type="ARBA" id="ARBA00009437"/>
    </source>
</evidence>
<feature type="domain" description="HTH lysR-type" evidence="5">
    <location>
        <begin position="1"/>
        <end position="58"/>
    </location>
</feature>
<evidence type="ECO:0000259" key="5">
    <source>
        <dbReference type="PROSITE" id="PS50931"/>
    </source>
</evidence>
<dbReference type="InterPro" id="IPR000847">
    <property type="entry name" value="LysR_HTH_N"/>
</dbReference>
<evidence type="ECO:0000313" key="6">
    <source>
        <dbReference type="EMBL" id="CAD6550883.1"/>
    </source>
</evidence>
<keyword evidence="4" id="KW-0804">Transcription</keyword>
<dbReference type="SUPFAM" id="SSF46785">
    <property type="entry name" value="Winged helix' DNA-binding domain"/>
    <property type="match status" value="1"/>
</dbReference>
<proteinExistence type="inferred from homology"/>
<keyword evidence="7" id="KW-1185">Reference proteome</keyword>
<evidence type="ECO:0000313" key="7">
    <source>
        <dbReference type="Proteomes" id="UP000656319"/>
    </source>
</evidence>
<accession>A0ABM8NZP7</accession>
<dbReference type="Pfam" id="PF03466">
    <property type="entry name" value="LysR_substrate"/>
    <property type="match status" value="1"/>
</dbReference>
<dbReference type="PROSITE" id="PS50931">
    <property type="entry name" value="HTH_LYSR"/>
    <property type="match status" value="1"/>
</dbReference>
<dbReference type="InterPro" id="IPR005119">
    <property type="entry name" value="LysR_subst-bd"/>
</dbReference>
<keyword evidence="3" id="KW-0238">DNA-binding</keyword>
<dbReference type="Proteomes" id="UP000656319">
    <property type="component" value="Unassembled WGS sequence"/>
</dbReference>
<organism evidence="6 7">
    <name type="scientific">Paraburkholderia hiiakae</name>
    <dbReference type="NCBI Taxonomy" id="1081782"/>
    <lineage>
        <taxon>Bacteria</taxon>
        <taxon>Pseudomonadati</taxon>
        <taxon>Pseudomonadota</taxon>
        <taxon>Betaproteobacteria</taxon>
        <taxon>Burkholderiales</taxon>
        <taxon>Burkholderiaceae</taxon>
        <taxon>Paraburkholderia</taxon>
    </lineage>
</organism>
<protein>
    <submittedName>
        <fullName evidence="6">HTH-type transcriptional regulator TfdS</fullName>
    </submittedName>
</protein>
<dbReference type="RefSeq" id="WP_201698630.1">
    <property type="nucleotide sequence ID" value="NZ_CAJHCQ010000014.1"/>
</dbReference>
<evidence type="ECO:0000256" key="4">
    <source>
        <dbReference type="ARBA" id="ARBA00023163"/>
    </source>
</evidence>
<dbReference type="Pfam" id="PF00126">
    <property type="entry name" value="HTH_1"/>
    <property type="match status" value="1"/>
</dbReference>
<dbReference type="EMBL" id="CAJHCQ010000014">
    <property type="protein sequence ID" value="CAD6550883.1"/>
    <property type="molecule type" value="Genomic_DNA"/>
</dbReference>
<name>A0ABM8NZP7_9BURK</name>
<dbReference type="Gene3D" id="3.40.190.10">
    <property type="entry name" value="Periplasmic binding protein-like II"/>
    <property type="match status" value="2"/>
</dbReference>
<reference evidence="6 7" key="1">
    <citation type="submission" date="2020-10" db="EMBL/GenBank/DDBJ databases">
        <authorList>
            <person name="Peeters C."/>
        </authorList>
    </citation>
    <scope>NUCLEOTIDE SEQUENCE [LARGE SCALE GENOMIC DNA]</scope>
    <source>
        <strain evidence="6 7">LMG 27952</strain>
    </source>
</reference>
<keyword evidence="2" id="KW-0805">Transcription regulation</keyword>
<dbReference type="PANTHER" id="PTHR30346:SF0">
    <property type="entry name" value="HCA OPERON TRANSCRIPTIONAL ACTIVATOR HCAR"/>
    <property type="match status" value="1"/>
</dbReference>
<dbReference type="PRINTS" id="PR00039">
    <property type="entry name" value="HTHLYSR"/>
</dbReference>
<comment type="caution">
    <text evidence="6">The sequence shown here is derived from an EMBL/GenBank/DDBJ whole genome shotgun (WGS) entry which is preliminary data.</text>
</comment>
<dbReference type="InterPro" id="IPR036390">
    <property type="entry name" value="WH_DNA-bd_sf"/>
</dbReference>
<sequence length="304" mass="33273">MKIHYLRYFAVLAEELHFGRAAERLSITQPPLSSAIRALEDEVGARLFDRDSKQVQLTPAGAAFLVEARIILERIARAKDTAKAVASGRRGRLDVGVTSSFFYRELPRILTAFDEVMPNIEVILHETGSAEQVQALLHGELHVGFINAATAPPQLKSIPLRADKLAVCLPESHALAHRESLRIADLEHEHFVMFDREVAPANYDNVIAAFSRAGVHPRTRHAARTWLSIAAMVANGFHIGLVPESMARCGMRGVCFVPPADADAGAVSPALIAWNPSYGSPGLDTFVECARRHTDPESAAFEQD</sequence>
<gene>
    <name evidence="6" type="primary">tfdS</name>
    <name evidence="6" type="ORF">LMG27952_05086</name>
</gene>
<dbReference type="PANTHER" id="PTHR30346">
    <property type="entry name" value="TRANSCRIPTIONAL DUAL REGULATOR HCAR-RELATED"/>
    <property type="match status" value="1"/>
</dbReference>
<evidence type="ECO:0000256" key="3">
    <source>
        <dbReference type="ARBA" id="ARBA00023125"/>
    </source>
</evidence>
<dbReference type="SUPFAM" id="SSF53850">
    <property type="entry name" value="Periplasmic binding protein-like II"/>
    <property type="match status" value="1"/>
</dbReference>
<evidence type="ECO:0000256" key="2">
    <source>
        <dbReference type="ARBA" id="ARBA00023015"/>
    </source>
</evidence>
<dbReference type="Gene3D" id="1.10.10.10">
    <property type="entry name" value="Winged helix-like DNA-binding domain superfamily/Winged helix DNA-binding domain"/>
    <property type="match status" value="1"/>
</dbReference>
<comment type="similarity">
    <text evidence="1">Belongs to the LysR transcriptional regulatory family.</text>
</comment>
<dbReference type="InterPro" id="IPR036388">
    <property type="entry name" value="WH-like_DNA-bd_sf"/>
</dbReference>